<sequence length="423" mass="46405">MADQQPLEPPGPDVSAAPKLLGITGALYIFALALYGGRIYTRIQHRRLGWDDYTITAALVLALTEWALFLSSAQYGAGRHNYYIPASQQIPAQHLLFASTLPWAPSMMFIKISIACMLLRIKQKLPWQIFLWAMIAIQIASCIASLVFQLVQCIPLSSIWDPAHHPDAICAKPSSAFVSLYVNSAIAISTDLVFAVIPITFIRKMQRPLREKAILSMLMGLGVFATAASIVKTTLVKHYGVTGDSLWDAINLTLWSMLEVQTGIIAACIPCLKSPFERTLNRIGLLSSLKHSTRRSSNHNHNTYEDFGTADTHQLSKMQPAMRKGKGMGNDVDVSTGASTSGKSSLGKSAADRSEETIWPISESDDLFWQQIAEGGIVKTTELHLESEVLSRVGSREDIDDGEREWDAKDGESSKGLGAWNAV</sequence>
<feature type="transmembrane region" description="Helical" evidence="7">
    <location>
        <begin position="180"/>
        <end position="201"/>
    </location>
</feature>
<dbReference type="GO" id="GO:0016020">
    <property type="term" value="C:membrane"/>
    <property type="evidence" value="ECO:0007669"/>
    <property type="project" value="UniProtKB-SubCell"/>
</dbReference>
<evidence type="ECO:0000256" key="3">
    <source>
        <dbReference type="ARBA" id="ARBA00022989"/>
    </source>
</evidence>
<feature type="transmembrane region" description="Helical" evidence="7">
    <location>
        <begin position="95"/>
        <end position="119"/>
    </location>
</feature>
<dbReference type="Pfam" id="PF20684">
    <property type="entry name" value="Fung_rhodopsin"/>
    <property type="match status" value="1"/>
</dbReference>
<dbReference type="PANTHER" id="PTHR33048">
    <property type="entry name" value="PTH11-LIKE INTEGRAL MEMBRANE PROTEIN (AFU_ORTHOLOGUE AFUA_5G11245)"/>
    <property type="match status" value="1"/>
</dbReference>
<organism evidence="9 10">
    <name type="scientific">Melanomma pulvis-pyrius CBS 109.77</name>
    <dbReference type="NCBI Taxonomy" id="1314802"/>
    <lineage>
        <taxon>Eukaryota</taxon>
        <taxon>Fungi</taxon>
        <taxon>Dikarya</taxon>
        <taxon>Ascomycota</taxon>
        <taxon>Pezizomycotina</taxon>
        <taxon>Dothideomycetes</taxon>
        <taxon>Pleosporomycetidae</taxon>
        <taxon>Pleosporales</taxon>
        <taxon>Melanommataceae</taxon>
        <taxon>Melanomma</taxon>
    </lineage>
</organism>
<keyword evidence="4 7" id="KW-0472">Membrane</keyword>
<feature type="region of interest" description="Disordered" evidence="6">
    <location>
        <begin position="394"/>
        <end position="423"/>
    </location>
</feature>
<feature type="compositionally biased region" description="Polar residues" evidence="6">
    <location>
        <begin position="336"/>
        <end position="347"/>
    </location>
</feature>
<protein>
    <recommendedName>
        <fullName evidence="8">Rhodopsin domain-containing protein</fullName>
    </recommendedName>
</protein>
<dbReference type="EMBL" id="MU002184">
    <property type="protein sequence ID" value="KAF2788821.1"/>
    <property type="molecule type" value="Genomic_DNA"/>
</dbReference>
<evidence type="ECO:0000256" key="6">
    <source>
        <dbReference type="SAM" id="MobiDB-lite"/>
    </source>
</evidence>
<evidence type="ECO:0000256" key="5">
    <source>
        <dbReference type="ARBA" id="ARBA00038359"/>
    </source>
</evidence>
<feature type="transmembrane region" description="Helical" evidence="7">
    <location>
        <begin position="131"/>
        <end position="160"/>
    </location>
</feature>
<dbReference type="AlphaFoldDB" id="A0A6A6WY15"/>
<evidence type="ECO:0000256" key="1">
    <source>
        <dbReference type="ARBA" id="ARBA00004141"/>
    </source>
</evidence>
<keyword evidence="3 7" id="KW-1133">Transmembrane helix</keyword>
<keyword evidence="10" id="KW-1185">Reference proteome</keyword>
<keyword evidence="2 7" id="KW-0812">Transmembrane</keyword>
<name>A0A6A6WY15_9PLEO</name>
<gene>
    <name evidence="9" type="ORF">K505DRAFT_378633</name>
</gene>
<feature type="transmembrane region" description="Helical" evidence="7">
    <location>
        <begin position="213"/>
        <end position="232"/>
    </location>
</feature>
<dbReference type="Proteomes" id="UP000799757">
    <property type="component" value="Unassembled WGS sequence"/>
</dbReference>
<feature type="transmembrane region" description="Helical" evidence="7">
    <location>
        <begin position="53"/>
        <end position="75"/>
    </location>
</feature>
<feature type="transmembrane region" description="Helical" evidence="7">
    <location>
        <begin position="20"/>
        <end position="41"/>
    </location>
</feature>
<evidence type="ECO:0000313" key="10">
    <source>
        <dbReference type="Proteomes" id="UP000799757"/>
    </source>
</evidence>
<evidence type="ECO:0000256" key="2">
    <source>
        <dbReference type="ARBA" id="ARBA00022692"/>
    </source>
</evidence>
<comment type="similarity">
    <text evidence="5">Belongs to the SAT4 family.</text>
</comment>
<accession>A0A6A6WY15</accession>
<dbReference type="InterPro" id="IPR049326">
    <property type="entry name" value="Rhodopsin_dom_fungi"/>
</dbReference>
<dbReference type="PANTHER" id="PTHR33048:SF129">
    <property type="entry name" value="INTEGRAL MEMBRANE PROTEIN-RELATED"/>
    <property type="match status" value="1"/>
</dbReference>
<reference evidence="9" key="1">
    <citation type="journal article" date="2020" name="Stud. Mycol.">
        <title>101 Dothideomycetes genomes: a test case for predicting lifestyles and emergence of pathogens.</title>
        <authorList>
            <person name="Haridas S."/>
            <person name="Albert R."/>
            <person name="Binder M."/>
            <person name="Bloem J."/>
            <person name="Labutti K."/>
            <person name="Salamov A."/>
            <person name="Andreopoulos B."/>
            <person name="Baker S."/>
            <person name="Barry K."/>
            <person name="Bills G."/>
            <person name="Bluhm B."/>
            <person name="Cannon C."/>
            <person name="Castanera R."/>
            <person name="Culley D."/>
            <person name="Daum C."/>
            <person name="Ezra D."/>
            <person name="Gonzalez J."/>
            <person name="Henrissat B."/>
            <person name="Kuo A."/>
            <person name="Liang C."/>
            <person name="Lipzen A."/>
            <person name="Lutzoni F."/>
            <person name="Magnuson J."/>
            <person name="Mondo S."/>
            <person name="Nolan M."/>
            <person name="Ohm R."/>
            <person name="Pangilinan J."/>
            <person name="Park H.-J."/>
            <person name="Ramirez L."/>
            <person name="Alfaro M."/>
            <person name="Sun H."/>
            <person name="Tritt A."/>
            <person name="Yoshinaga Y."/>
            <person name="Zwiers L.-H."/>
            <person name="Turgeon B."/>
            <person name="Goodwin S."/>
            <person name="Spatafora J."/>
            <person name="Crous P."/>
            <person name="Grigoriev I."/>
        </authorList>
    </citation>
    <scope>NUCLEOTIDE SEQUENCE</scope>
    <source>
        <strain evidence="9">CBS 109.77</strain>
    </source>
</reference>
<evidence type="ECO:0000259" key="8">
    <source>
        <dbReference type="Pfam" id="PF20684"/>
    </source>
</evidence>
<proteinExistence type="inferred from homology"/>
<evidence type="ECO:0000256" key="7">
    <source>
        <dbReference type="SAM" id="Phobius"/>
    </source>
</evidence>
<evidence type="ECO:0000256" key="4">
    <source>
        <dbReference type="ARBA" id="ARBA00023136"/>
    </source>
</evidence>
<dbReference type="OrthoDB" id="3934549at2759"/>
<comment type="subcellular location">
    <subcellularLocation>
        <location evidence="1">Membrane</location>
        <topology evidence="1">Multi-pass membrane protein</topology>
    </subcellularLocation>
</comment>
<feature type="domain" description="Rhodopsin" evidence="8">
    <location>
        <begin position="38"/>
        <end position="278"/>
    </location>
</feature>
<evidence type="ECO:0000313" key="9">
    <source>
        <dbReference type="EMBL" id="KAF2788821.1"/>
    </source>
</evidence>
<dbReference type="InterPro" id="IPR052337">
    <property type="entry name" value="SAT4-like"/>
</dbReference>
<feature type="region of interest" description="Disordered" evidence="6">
    <location>
        <begin position="319"/>
        <end position="354"/>
    </location>
</feature>